<reference evidence="1 2" key="1">
    <citation type="submission" date="2017-08" db="EMBL/GenBank/DDBJ databases">
        <title>Genomes of Fischerella (Mastigocladus) sp. strains.</title>
        <authorList>
            <person name="Miller S.R."/>
        </authorList>
    </citation>
    <scope>NUCLEOTIDE SEQUENCE [LARGE SCALE GENOMIC DNA]</scope>
    <source>
        <strain evidence="1 2">CCMEE 5323</strain>
    </source>
</reference>
<sequence length="98" mass="11606">MSSAFLTPYVVIDYPIQVKREPLTQKFRHWVAPKIFTDAFQPRVYKSFFIHFSDIDVLGCQIVNTPSKARKDFYSRIERFNVFRDSLFLEFQPLAAHS</sequence>
<name>A0A2N6K9F5_FISMU</name>
<proteinExistence type="predicted"/>
<evidence type="ECO:0000313" key="2">
    <source>
        <dbReference type="Proteomes" id="UP000235036"/>
    </source>
</evidence>
<protein>
    <submittedName>
        <fullName evidence="1">Uncharacterized protein</fullName>
    </submittedName>
</protein>
<keyword evidence="2" id="KW-1185">Reference proteome</keyword>
<evidence type="ECO:0000313" key="1">
    <source>
        <dbReference type="EMBL" id="PLZ94639.1"/>
    </source>
</evidence>
<gene>
    <name evidence="1" type="ORF">CEN44_00140</name>
</gene>
<organism evidence="1 2">
    <name type="scientific">Fischerella muscicola CCMEE 5323</name>
    <dbReference type="NCBI Taxonomy" id="2019572"/>
    <lineage>
        <taxon>Bacteria</taxon>
        <taxon>Bacillati</taxon>
        <taxon>Cyanobacteriota</taxon>
        <taxon>Cyanophyceae</taxon>
        <taxon>Nostocales</taxon>
        <taxon>Hapalosiphonaceae</taxon>
        <taxon>Fischerella</taxon>
    </lineage>
</organism>
<dbReference type="AlphaFoldDB" id="A0A2N6K9F5"/>
<dbReference type="EMBL" id="NRQW01000002">
    <property type="protein sequence ID" value="PLZ94639.1"/>
    <property type="molecule type" value="Genomic_DNA"/>
</dbReference>
<dbReference type="Proteomes" id="UP000235036">
    <property type="component" value="Unassembled WGS sequence"/>
</dbReference>
<comment type="caution">
    <text evidence="1">The sequence shown here is derived from an EMBL/GenBank/DDBJ whole genome shotgun (WGS) entry which is preliminary data.</text>
</comment>
<accession>A0A2N6K9F5</accession>